<evidence type="ECO:0000313" key="1">
    <source>
        <dbReference type="EMBL" id="GFY30844.1"/>
    </source>
</evidence>
<protein>
    <submittedName>
        <fullName evidence="1">Uncharacterized protein</fullName>
    </submittedName>
</protein>
<dbReference type="AlphaFoldDB" id="A0A8X7BHN6"/>
<keyword evidence="2" id="KW-1185">Reference proteome</keyword>
<name>A0A8X7BHN6_TRICX</name>
<reference evidence="1" key="1">
    <citation type="submission" date="2020-08" db="EMBL/GenBank/DDBJ databases">
        <title>Multicomponent nature underlies the extraordinary mechanical properties of spider dragline silk.</title>
        <authorList>
            <person name="Kono N."/>
            <person name="Nakamura H."/>
            <person name="Mori M."/>
            <person name="Yoshida Y."/>
            <person name="Ohtoshi R."/>
            <person name="Malay A.D."/>
            <person name="Moran D.A.P."/>
            <person name="Tomita M."/>
            <person name="Numata K."/>
            <person name="Arakawa K."/>
        </authorList>
    </citation>
    <scope>NUCLEOTIDE SEQUENCE</scope>
</reference>
<gene>
    <name evidence="1" type="ORF">TNCV_3120041</name>
</gene>
<evidence type="ECO:0000313" key="2">
    <source>
        <dbReference type="Proteomes" id="UP000887159"/>
    </source>
</evidence>
<comment type="caution">
    <text evidence="1">The sequence shown here is derived from an EMBL/GenBank/DDBJ whole genome shotgun (WGS) entry which is preliminary data.</text>
</comment>
<proteinExistence type="predicted"/>
<dbReference type="Proteomes" id="UP000887159">
    <property type="component" value="Unassembled WGS sequence"/>
</dbReference>
<sequence length="108" mass="12086">MELSFANYTYWLLVDNRKVNCNFLNMGFKTGATETSRNITARVIERDTSGEIYYILEDSEGSELANMVAKDAKMVTKVAKLAANFVAKNDANLALPPRFCQVLIESPL</sequence>
<dbReference type="EMBL" id="BMAU01021394">
    <property type="protein sequence ID" value="GFY30844.1"/>
    <property type="molecule type" value="Genomic_DNA"/>
</dbReference>
<accession>A0A8X7BHN6</accession>
<organism evidence="1 2">
    <name type="scientific">Trichonephila clavipes</name>
    <name type="common">Golden silk orbweaver</name>
    <name type="synonym">Nephila clavipes</name>
    <dbReference type="NCBI Taxonomy" id="2585209"/>
    <lineage>
        <taxon>Eukaryota</taxon>
        <taxon>Metazoa</taxon>
        <taxon>Ecdysozoa</taxon>
        <taxon>Arthropoda</taxon>
        <taxon>Chelicerata</taxon>
        <taxon>Arachnida</taxon>
        <taxon>Araneae</taxon>
        <taxon>Araneomorphae</taxon>
        <taxon>Entelegynae</taxon>
        <taxon>Araneoidea</taxon>
        <taxon>Nephilidae</taxon>
        <taxon>Trichonephila</taxon>
    </lineage>
</organism>